<dbReference type="HOGENOM" id="CLU_3366984_0_0_5"/>
<proteinExistence type="predicted"/>
<reference evidence="2" key="1">
    <citation type="submission" date="2007-09" db="EMBL/GenBank/DDBJ databases">
        <title>Complete genome sequence of Rickettsia canadensis.</title>
        <authorList>
            <person name="Madan A."/>
            <person name="Fahey J."/>
            <person name="Helton E."/>
            <person name="Ketteman M."/>
            <person name="Madan A."/>
            <person name="Rodrigues S."/>
            <person name="Sanchez A."/>
            <person name="Whiting M."/>
            <person name="Dasch G."/>
            <person name="Eremeeva M."/>
        </authorList>
    </citation>
    <scope>NUCLEOTIDE SEQUENCE [LARGE SCALE GENOMIC DNA]</scope>
    <source>
        <strain evidence="2">McKiel</strain>
    </source>
</reference>
<sequence>MDGSHFDLAVVSSILTAMNILPELEISEYLIIGEL</sequence>
<dbReference type="EMBL" id="CP000409">
    <property type="protein sequence ID" value="ABV73714.1"/>
    <property type="molecule type" value="Genomic_DNA"/>
</dbReference>
<accession>A8EZD1</accession>
<evidence type="ECO:0000313" key="1">
    <source>
        <dbReference type="EMBL" id="ABV73714.1"/>
    </source>
</evidence>
<dbReference type="AlphaFoldDB" id="A8EZD1"/>
<protein>
    <submittedName>
        <fullName evidence="1">Uncharacterized protein</fullName>
    </submittedName>
</protein>
<gene>
    <name evidence="1" type="ordered locus">A1E_03935</name>
</gene>
<dbReference type="KEGG" id="rcm:A1E_03935"/>
<name>A8EZD1_RICCK</name>
<dbReference type="Proteomes" id="UP000007056">
    <property type="component" value="Chromosome"/>
</dbReference>
<evidence type="ECO:0000313" key="2">
    <source>
        <dbReference type="Proteomes" id="UP000007056"/>
    </source>
</evidence>
<organism evidence="1 2">
    <name type="scientific">Rickettsia canadensis (strain McKiel)</name>
    <dbReference type="NCBI Taxonomy" id="293613"/>
    <lineage>
        <taxon>Bacteria</taxon>
        <taxon>Pseudomonadati</taxon>
        <taxon>Pseudomonadota</taxon>
        <taxon>Alphaproteobacteria</taxon>
        <taxon>Rickettsiales</taxon>
        <taxon>Rickettsiaceae</taxon>
        <taxon>Rickettsieae</taxon>
        <taxon>Rickettsia</taxon>
        <taxon>belli group</taxon>
    </lineage>
</organism>